<dbReference type="STRING" id="1945520.A1019T_00731"/>
<dbReference type="Proteomes" id="UP000188169">
    <property type="component" value="Unassembled WGS sequence"/>
</dbReference>
<sequence>MSYALNGQEQQGAVLMIVLFVMLLMASASLIALRSTRTSLDLTTTFQVNQLLFQASDAPLRQLEKLAQDKKQLGLLIAESGPFGYLAKEEADSVLTEYTVCYQPKLYSAIYSASTVKIMTAGKALINPKSYCNIADSNINNFVSDRKIIATQLTFVRLNAAGQHAFEQSQSENIAKTHTRTPFSSPSGQDLSRNKQTHIRVYH</sequence>
<feature type="transmembrane region" description="Helical" evidence="2">
    <location>
        <begin position="12"/>
        <end position="33"/>
    </location>
</feature>
<reference evidence="4" key="1">
    <citation type="submission" date="2017-02" db="EMBL/GenBank/DDBJ databases">
        <authorList>
            <person name="Mornico D."/>
        </authorList>
    </citation>
    <scope>NUCLEOTIDE SEQUENCE [LARGE SCALE GENOMIC DNA]</scope>
</reference>
<keyword evidence="2" id="KW-1133">Transmembrane helix</keyword>
<dbReference type="AlphaFoldDB" id="A0A1R4EE50"/>
<dbReference type="EMBL" id="FUGD01000060">
    <property type="protein sequence ID" value="SJM36764.1"/>
    <property type="molecule type" value="Genomic_DNA"/>
</dbReference>
<keyword evidence="2" id="KW-0812">Transmembrane</keyword>
<keyword evidence="2" id="KW-0472">Membrane</keyword>
<evidence type="ECO:0000256" key="1">
    <source>
        <dbReference type="SAM" id="MobiDB-lite"/>
    </source>
</evidence>
<protein>
    <recommendedName>
        <fullName evidence="5">Type 4 fimbrial biogenesis protein PilX N-terminal domain-containing protein</fullName>
    </recommendedName>
</protein>
<proteinExistence type="predicted"/>
<evidence type="ECO:0000256" key="2">
    <source>
        <dbReference type="SAM" id="Phobius"/>
    </source>
</evidence>
<gene>
    <name evidence="3" type="ORF">A1019T_00731</name>
</gene>
<name>A0A1R4EE50_9GAMM</name>
<evidence type="ECO:0008006" key="5">
    <source>
        <dbReference type="Google" id="ProtNLM"/>
    </source>
</evidence>
<feature type="compositionally biased region" description="Polar residues" evidence="1">
    <location>
        <begin position="169"/>
        <end position="191"/>
    </location>
</feature>
<accession>A0A1R4EE50</accession>
<organism evidence="3 4">
    <name type="scientific">Psychrobacter pasteurii</name>
    <dbReference type="NCBI Taxonomy" id="1945520"/>
    <lineage>
        <taxon>Bacteria</taxon>
        <taxon>Pseudomonadati</taxon>
        <taxon>Pseudomonadota</taxon>
        <taxon>Gammaproteobacteria</taxon>
        <taxon>Moraxellales</taxon>
        <taxon>Moraxellaceae</taxon>
        <taxon>Psychrobacter</taxon>
    </lineage>
</organism>
<feature type="region of interest" description="Disordered" evidence="1">
    <location>
        <begin position="169"/>
        <end position="203"/>
    </location>
</feature>
<evidence type="ECO:0000313" key="3">
    <source>
        <dbReference type="EMBL" id="SJM36764.1"/>
    </source>
</evidence>
<keyword evidence="4" id="KW-1185">Reference proteome</keyword>
<evidence type="ECO:0000313" key="4">
    <source>
        <dbReference type="Proteomes" id="UP000188169"/>
    </source>
</evidence>